<protein>
    <submittedName>
        <fullName evidence="9">Multidrug efflux protein</fullName>
    </submittedName>
</protein>
<dbReference type="Gene3D" id="3.30.70.1430">
    <property type="entry name" value="Multidrug efflux transporter AcrB pore domain"/>
    <property type="match status" value="2"/>
</dbReference>
<feature type="transmembrane region" description="Helical" evidence="8">
    <location>
        <begin position="462"/>
        <end position="489"/>
    </location>
</feature>
<dbReference type="OrthoDB" id="9807350at2"/>
<feature type="transmembrane region" description="Helical" evidence="8">
    <location>
        <begin position="430"/>
        <end position="450"/>
    </location>
</feature>
<dbReference type="RefSeq" id="WP_102842785.1">
    <property type="nucleotide sequence ID" value="NZ_PDZR01000004.1"/>
</dbReference>
<dbReference type="AlphaFoldDB" id="A0A2J7TJ78"/>
<name>A0A2J7TJ78_METSI</name>
<dbReference type="Gene3D" id="3.30.2090.10">
    <property type="entry name" value="Multidrug efflux transporter AcrB TolC docking domain, DN and DC subdomains"/>
    <property type="match status" value="2"/>
</dbReference>
<evidence type="ECO:0000256" key="3">
    <source>
        <dbReference type="ARBA" id="ARBA00022475"/>
    </source>
</evidence>
<feature type="transmembrane region" description="Helical" evidence="8">
    <location>
        <begin position="875"/>
        <end position="899"/>
    </location>
</feature>
<keyword evidence="3" id="KW-1003">Cell membrane</keyword>
<dbReference type="SUPFAM" id="SSF82714">
    <property type="entry name" value="Multidrug efflux transporter AcrB TolC docking domain, DN and DC subdomains"/>
    <property type="match status" value="2"/>
</dbReference>
<keyword evidence="6 8" id="KW-1133">Transmembrane helix</keyword>
<keyword evidence="5 8" id="KW-0812">Transmembrane</keyword>
<keyword evidence="4" id="KW-0997">Cell inner membrane</keyword>
<dbReference type="SUPFAM" id="SSF82693">
    <property type="entry name" value="Multidrug efflux transporter AcrB pore domain, PN1, PN2, PC1 and PC2 subdomains"/>
    <property type="match status" value="4"/>
</dbReference>
<dbReference type="GO" id="GO:0042910">
    <property type="term" value="F:xenobiotic transmembrane transporter activity"/>
    <property type="evidence" value="ECO:0007669"/>
    <property type="project" value="TreeGrafter"/>
</dbReference>
<evidence type="ECO:0000256" key="7">
    <source>
        <dbReference type="ARBA" id="ARBA00023136"/>
    </source>
</evidence>
<dbReference type="Gene3D" id="3.30.70.1440">
    <property type="entry name" value="Multidrug efflux transporter AcrB pore domain"/>
    <property type="match status" value="1"/>
</dbReference>
<evidence type="ECO:0000256" key="6">
    <source>
        <dbReference type="ARBA" id="ARBA00022989"/>
    </source>
</evidence>
<gene>
    <name evidence="9" type="ORF">CR492_05690</name>
</gene>
<proteinExistence type="predicted"/>
<dbReference type="Proteomes" id="UP000236286">
    <property type="component" value="Unassembled WGS sequence"/>
</dbReference>
<comment type="subcellular location">
    <subcellularLocation>
        <location evidence="1">Cell inner membrane</location>
        <topology evidence="1">Multi-pass membrane protein</topology>
    </subcellularLocation>
</comment>
<dbReference type="EMBL" id="PDZR01000004">
    <property type="protein sequence ID" value="PNG26819.1"/>
    <property type="molecule type" value="Genomic_DNA"/>
</dbReference>
<feature type="transmembrane region" description="Helical" evidence="8">
    <location>
        <begin position="524"/>
        <end position="544"/>
    </location>
</feature>
<dbReference type="Pfam" id="PF00873">
    <property type="entry name" value="ACR_tran"/>
    <property type="match status" value="1"/>
</dbReference>
<feature type="transmembrane region" description="Helical" evidence="8">
    <location>
        <begin position="983"/>
        <end position="1009"/>
    </location>
</feature>
<dbReference type="FunFam" id="1.20.1640.10:FF:000001">
    <property type="entry name" value="Efflux pump membrane transporter"/>
    <property type="match status" value="1"/>
</dbReference>
<evidence type="ECO:0000256" key="2">
    <source>
        <dbReference type="ARBA" id="ARBA00022448"/>
    </source>
</evidence>
<feature type="transmembrane region" description="Helical" evidence="8">
    <location>
        <begin position="950"/>
        <end position="971"/>
    </location>
</feature>
<dbReference type="InterPro" id="IPR027463">
    <property type="entry name" value="AcrB_DN_DC_subdom"/>
</dbReference>
<evidence type="ECO:0000256" key="4">
    <source>
        <dbReference type="ARBA" id="ARBA00022519"/>
    </source>
</evidence>
<sequence>MSFTDIFIRRPVLASVVSLLILLVGLQAMSKLQVRQYPELSSTTITITTQYPGANADVIKGFITTPIAQAVASAEGIDTLVSNSQQNTSTITLNLILNANADRAVADVLSKVSQVKYQLPREALDPIVVKQTGDSTALLYMSFNSKVMSGSQITDYLTRVVQPKLQTIDGVANAQILGGQTFAMRVWLDPNRMAARGVTPNDVRAALAANNFTAAAGQIKGDFVQTSINAQTSLDSAQAFSQLVVSAKGDALTRLGAIADIELGPESVDSSSVFDGLKAVFVGIYPTPTANPLDVINNVREAFPELKAQLPVGLDAAIAYDATEFIRASIYEVKKTLIEAALVVIVVIFLFLGSLRATIIPIVTIPLSLVGVMIILLALGYSLNLMTLLALVLAIGLVVDDAIVVVENIYRHIEDGMSPKEASLQGAREITGPVISMTITLACVYAPIGFVSGLTGALFREFAFTLAGAVVVSGVIALTLSPMMCSLLLKPPSDKHRGFPALLDRLFNWLRDAYQRRLHKTLNFRAMTMLILVGVLALTAVMFVSTPQELAPEEDQGAIFTLIKAPQYANLDYLEKATAQVQRAADEIPEKDHVFLINGSGGVHQGFGGLILKPWGDRQRNQKKILAELQPKLAKVTGAQILAFSPPALPGSTGGPPIQFVVRSIGDYKDIADVMAKIQAAAQESGLFIFTDSDLKFDLPQIELKIDAAKANRIGLNMQEIGSSLATLLGGNYVNRFSMNGRSYEVIAQAPRDFRLTPDWLTRYQVRAANGDLVSLATVASISNSVQPNGLPTFQQLNSATLQAVPFPGHTMGEAINFLQAKAKELMPAGFTVDYQGESRQFVQEGNTLLLTFVFALIVIFLVLAAQFESFRDPFIILIALPTSMFGALLPLNILGVVGAASMNIYSQIGLVTLIGLISKHGILMVEFANRMQEDEGMNRREAIEHAAAVRLRPILMTTAAMVVGMIPLILAEGAGASSRFAIGVVIASGMSIGTLFTLFVTPAVYTLIARDHNRPEAAADLDIYPAIATAATKHSDAAE</sequence>
<comment type="caution">
    <text evidence="9">The sequence shown here is derived from an EMBL/GenBank/DDBJ whole genome shotgun (WGS) entry which is preliminary data.</text>
</comment>
<evidence type="ECO:0000256" key="1">
    <source>
        <dbReference type="ARBA" id="ARBA00004429"/>
    </source>
</evidence>
<feature type="transmembrane region" description="Helical" evidence="8">
    <location>
        <begin position="388"/>
        <end position="410"/>
    </location>
</feature>
<feature type="transmembrane region" description="Helical" evidence="8">
    <location>
        <begin position="362"/>
        <end position="382"/>
    </location>
</feature>
<accession>A0A2J7TJ78</accession>
<keyword evidence="2" id="KW-0813">Transport</keyword>
<dbReference type="PANTHER" id="PTHR32063:SF28">
    <property type="entry name" value="BLR2861 PROTEIN"/>
    <property type="match status" value="1"/>
</dbReference>
<dbReference type="PANTHER" id="PTHR32063">
    <property type="match status" value="1"/>
</dbReference>
<dbReference type="PRINTS" id="PR00702">
    <property type="entry name" value="ACRIFLAVINRP"/>
</dbReference>
<dbReference type="GO" id="GO:0005886">
    <property type="term" value="C:plasma membrane"/>
    <property type="evidence" value="ECO:0007669"/>
    <property type="project" value="UniProtKB-SubCell"/>
</dbReference>
<dbReference type="SUPFAM" id="SSF82866">
    <property type="entry name" value="Multidrug efflux transporter AcrB transmembrane domain"/>
    <property type="match status" value="2"/>
</dbReference>
<evidence type="ECO:0000256" key="5">
    <source>
        <dbReference type="ARBA" id="ARBA00022692"/>
    </source>
</evidence>
<dbReference type="InterPro" id="IPR001036">
    <property type="entry name" value="Acrflvin-R"/>
</dbReference>
<feature type="transmembrane region" description="Helical" evidence="8">
    <location>
        <begin position="905"/>
        <end position="929"/>
    </location>
</feature>
<evidence type="ECO:0000256" key="8">
    <source>
        <dbReference type="SAM" id="Phobius"/>
    </source>
</evidence>
<feature type="transmembrane region" description="Helical" evidence="8">
    <location>
        <begin position="849"/>
        <end position="868"/>
    </location>
</feature>
<evidence type="ECO:0000313" key="9">
    <source>
        <dbReference type="EMBL" id="PNG26819.1"/>
    </source>
</evidence>
<dbReference type="Gene3D" id="1.20.1640.10">
    <property type="entry name" value="Multidrug efflux transporter AcrB transmembrane domain"/>
    <property type="match status" value="2"/>
</dbReference>
<reference evidence="9 10" key="1">
    <citation type="submission" date="2017-10" db="EMBL/GenBank/DDBJ databases">
        <title>Genome announcement of Methylocella silvestris TVC from permafrost.</title>
        <authorList>
            <person name="Wang J."/>
            <person name="Geng K."/>
            <person name="Ul-Haque F."/>
            <person name="Crombie A.T."/>
            <person name="Street L.E."/>
            <person name="Wookey P.A."/>
            <person name="Murrell J.C."/>
            <person name="Pratscher J."/>
        </authorList>
    </citation>
    <scope>NUCLEOTIDE SEQUENCE [LARGE SCALE GENOMIC DNA]</scope>
    <source>
        <strain evidence="9 10">TVC</strain>
    </source>
</reference>
<feature type="transmembrane region" description="Helical" evidence="8">
    <location>
        <begin position="337"/>
        <end position="355"/>
    </location>
</feature>
<organism evidence="9 10">
    <name type="scientific">Methylocella silvestris</name>
    <dbReference type="NCBI Taxonomy" id="199596"/>
    <lineage>
        <taxon>Bacteria</taxon>
        <taxon>Pseudomonadati</taxon>
        <taxon>Pseudomonadota</taxon>
        <taxon>Alphaproteobacteria</taxon>
        <taxon>Hyphomicrobiales</taxon>
        <taxon>Beijerinckiaceae</taxon>
        <taxon>Methylocella</taxon>
    </lineage>
</organism>
<keyword evidence="7 8" id="KW-0472">Membrane</keyword>
<evidence type="ECO:0000313" key="10">
    <source>
        <dbReference type="Proteomes" id="UP000236286"/>
    </source>
</evidence>
<dbReference type="Gene3D" id="3.30.70.1320">
    <property type="entry name" value="Multidrug efflux transporter AcrB pore domain like"/>
    <property type="match status" value="1"/>
</dbReference>